<dbReference type="EMBL" id="FUYQ01000011">
    <property type="protein sequence ID" value="SKB56513.1"/>
    <property type="molecule type" value="Genomic_DNA"/>
</dbReference>
<feature type="signal peptide" evidence="1">
    <location>
        <begin position="1"/>
        <end position="22"/>
    </location>
</feature>
<dbReference type="PANTHER" id="PTHR31299">
    <property type="entry name" value="ESTERASE, PUTATIVE (AFU_ORTHOLOGUE AFUA_1G05850)-RELATED"/>
    <property type="match status" value="1"/>
</dbReference>
<protein>
    <submittedName>
        <fullName evidence="2">Erythromycin esterase homolog</fullName>
    </submittedName>
</protein>
<evidence type="ECO:0000313" key="2">
    <source>
        <dbReference type="EMBL" id="SKB56513.1"/>
    </source>
</evidence>
<evidence type="ECO:0000313" key="3">
    <source>
        <dbReference type="Proteomes" id="UP000190852"/>
    </source>
</evidence>
<evidence type="ECO:0000256" key="1">
    <source>
        <dbReference type="SAM" id="SignalP"/>
    </source>
</evidence>
<name>A0A1T5CAW4_9BACT</name>
<dbReference type="Gene3D" id="3.40.1660.10">
    <property type="entry name" value="EreA-like (biosynthetic domain)"/>
    <property type="match status" value="1"/>
</dbReference>
<dbReference type="SUPFAM" id="SSF159501">
    <property type="entry name" value="EreA/ChaN-like"/>
    <property type="match status" value="1"/>
</dbReference>
<dbReference type="Gene3D" id="3.30.1870.10">
    <property type="entry name" value="EreA-like, domain 2"/>
    <property type="match status" value="1"/>
</dbReference>
<dbReference type="CDD" id="cd14728">
    <property type="entry name" value="Ere-like"/>
    <property type="match status" value="1"/>
</dbReference>
<feature type="chain" id="PRO_5012685022" evidence="1">
    <location>
        <begin position="23"/>
        <end position="612"/>
    </location>
</feature>
<reference evidence="3" key="1">
    <citation type="submission" date="2017-02" db="EMBL/GenBank/DDBJ databases">
        <authorList>
            <person name="Varghese N."/>
            <person name="Submissions S."/>
        </authorList>
    </citation>
    <scope>NUCLEOTIDE SEQUENCE [LARGE SCALE GENOMIC DNA]</scope>
    <source>
        <strain evidence="3">DSM 24967</strain>
    </source>
</reference>
<organism evidence="2 3">
    <name type="scientific">Parabacteroides chartae</name>
    <dbReference type="NCBI Taxonomy" id="1037355"/>
    <lineage>
        <taxon>Bacteria</taxon>
        <taxon>Pseudomonadati</taxon>
        <taxon>Bacteroidota</taxon>
        <taxon>Bacteroidia</taxon>
        <taxon>Bacteroidales</taxon>
        <taxon>Tannerellaceae</taxon>
        <taxon>Parabacteroides</taxon>
    </lineage>
</organism>
<dbReference type="PANTHER" id="PTHR31299:SF0">
    <property type="entry name" value="ESTERASE, PUTATIVE (AFU_ORTHOLOGUE AFUA_1G05850)-RELATED"/>
    <property type="match status" value="1"/>
</dbReference>
<proteinExistence type="predicted"/>
<dbReference type="InterPro" id="IPR007815">
    <property type="entry name" value="Emycin_Estase"/>
</dbReference>
<dbReference type="Pfam" id="PF05139">
    <property type="entry name" value="Erythro_esteras"/>
    <property type="match status" value="1"/>
</dbReference>
<keyword evidence="3" id="KW-1185">Reference proteome</keyword>
<gene>
    <name evidence="2" type="ORF">SAMN05660349_01795</name>
</gene>
<dbReference type="GO" id="GO:0046677">
    <property type="term" value="P:response to antibiotic"/>
    <property type="evidence" value="ECO:0007669"/>
    <property type="project" value="InterPro"/>
</dbReference>
<dbReference type="RefSeq" id="WP_079683329.1">
    <property type="nucleotide sequence ID" value="NZ_FUYQ01000011.1"/>
</dbReference>
<sequence>MKKGKILFTLFFLVLYCLKSSAQSPQKTYSEIYNLHFTMKLDSGGVYPWMDNLAYVSCSMPGYAESSDRLLYRKMYTKGFPFTDRLRSELYQRILLPIHSENEGRIEVECKGQNLKSVSLLLDGISREEKIVCSDTIQFIPDTCLSTVSHKFALNNVELLNIRIQAEGVPNENADIIFSGINIWIGGKSIDEFPVRELPTLSLPENISYIPINSHTGEGLGEIDNLKNHRIIGLGESIHGNSSIKNLKNQIILEAIEKQNCRLVLLEMPLEASLAYNRFIHDEQYVIDSLLFPGQLIDPQMQDLLGNLRLYNSRKKEADKVRLLGMDYNSVYSSTQNSSITIFDFVTQLNESGKIPEVDEFALLFMEKDWSAAVAFLKSHQTSIQQLLTADEIDCITHILTLSQKMGEDQALRTINRDSVMFLNTKFLIEKYSYYPDAKTVICAHTTHLNPVSTYPALTCKPFGVYLKETYGDDYTSLLFLVANGETIASDLDYYRKYLPLKESPENSLEYLLSSFDATTFFLPLTPDFNKLVVSRFIGSHYSYQEFFPYNLYQRAEGVFFIKGTKQNIKDKSGLLISEFLNRTVSIYKRRQEVLGEIQKRKISSIGSNLNN</sequence>
<dbReference type="AlphaFoldDB" id="A0A1T5CAW4"/>
<keyword evidence="1" id="KW-0732">Signal</keyword>
<dbReference type="Gene3D" id="1.20.1440.30">
    <property type="entry name" value="Biosynthetic Protein domain"/>
    <property type="match status" value="1"/>
</dbReference>
<accession>A0A1T5CAW4</accession>
<dbReference type="InterPro" id="IPR052036">
    <property type="entry name" value="Hydrolase/PRTase-associated"/>
</dbReference>
<dbReference type="Proteomes" id="UP000190852">
    <property type="component" value="Unassembled WGS sequence"/>
</dbReference>